<comment type="caution">
    <text evidence="1">The sequence shown here is derived from an EMBL/GenBank/DDBJ whole genome shotgun (WGS) entry which is preliminary data.</text>
</comment>
<accession>A0A4S2LQC9</accession>
<dbReference type="Proteomes" id="UP000308267">
    <property type="component" value="Unassembled WGS sequence"/>
</dbReference>
<evidence type="ECO:0000313" key="1">
    <source>
        <dbReference type="EMBL" id="TGZ65953.1"/>
    </source>
</evidence>
<reference evidence="1 2" key="1">
    <citation type="journal article" date="2019" name="BMC Genomics">
        <title>New insights from Opisthorchis felineus genome: update on genomics of the epidemiologically important liver flukes.</title>
        <authorList>
            <person name="Ershov N.I."/>
            <person name="Mordvinov V.A."/>
            <person name="Prokhortchouk E.B."/>
            <person name="Pakharukova M.Y."/>
            <person name="Gunbin K.V."/>
            <person name="Ustyantsev K."/>
            <person name="Genaev M.A."/>
            <person name="Blinov A.G."/>
            <person name="Mazur A."/>
            <person name="Boulygina E."/>
            <person name="Tsygankova S."/>
            <person name="Khrameeva E."/>
            <person name="Chekanov N."/>
            <person name="Fan G."/>
            <person name="Xiao A."/>
            <person name="Zhang H."/>
            <person name="Xu X."/>
            <person name="Yang H."/>
            <person name="Solovyev V."/>
            <person name="Lee S.M."/>
            <person name="Liu X."/>
            <person name="Afonnikov D.A."/>
            <person name="Skryabin K.G."/>
        </authorList>
    </citation>
    <scope>NUCLEOTIDE SEQUENCE [LARGE SCALE GENOMIC DNA]</scope>
    <source>
        <strain evidence="1">AK-0245</strain>
        <tissue evidence="1">Whole organism</tissue>
    </source>
</reference>
<proteinExistence type="predicted"/>
<dbReference type="AlphaFoldDB" id="A0A4S2LQC9"/>
<organism evidence="1 2">
    <name type="scientific">Opisthorchis felineus</name>
    <dbReference type="NCBI Taxonomy" id="147828"/>
    <lineage>
        <taxon>Eukaryota</taxon>
        <taxon>Metazoa</taxon>
        <taxon>Spiralia</taxon>
        <taxon>Lophotrochozoa</taxon>
        <taxon>Platyhelminthes</taxon>
        <taxon>Trematoda</taxon>
        <taxon>Digenea</taxon>
        <taxon>Opisthorchiida</taxon>
        <taxon>Opisthorchiata</taxon>
        <taxon>Opisthorchiidae</taxon>
        <taxon>Opisthorchis</taxon>
    </lineage>
</organism>
<gene>
    <name evidence="1" type="ORF">CRM22_005600</name>
</gene>
<keyword evidence="2" id="KW-1185">Reference proteome</keyword>
<protein>
    <submittedName>
        <fullName evidence="1">Uncharacterized protein</fullName>
    </submittedName>
</protein>
<dbReference type="EMBL" id="SJOL01006472">
    <property type="protein sequence ID" value="TGZ65953.1"/>
    <property type="molecule type" value="Genomic_DNA"/>
</dbReference>
<name>A0A4S2LQC9_OPIFE</name>
<sequence>MGTVTVSCFGLWRLAIGYRLAVSYLISNCLLMCIQRRPCSGTPHLPNANIYPSLKVCVFWPTHTLPSTQAATVVDCRCPHGLFFYLDQLYPSYRGAEFKRIGLSSCRRRPCSSTYVHINTGYAIYVYVPCYWHHNYSPCFLHDHRIPSYLLPAPIMSLPACTDHGIHPLPRTTIVSNVLSTDPAPSNQSDSVYCFVPSFFFR</sequence>
<evidence type="ECO:0000313" key="2">
    <source>
        <dbReference type="Proteomes" id="UP000308267"/>
    </source>
</evidence>